<sequence>EDTVHQRPGGAGTPRAELELLRARGGGGHLLRRPPLRLLGVRGHVPWRPALLRARQPRPSPRQPGVPRGLHPPRRQGTRGWNRGGAGNFCRPLRLADVLRRPQPVHGGPDGPPGTVVVGEHSETPAPRPPGADRLRHPLPALRARRSQGPGPRGLRVFPEAHRPPRAKALAARARPPLRPGPAEGDEPGRDEGVERLRAPYFGGV</sequence>
<organism evidence="2">
    <name type="scientific">uncultured Rubrobacteraceae bacterium</name>
    <dbReference type="NCBI Taxonomy" id="349277"/>
    <lineage>
        <taxon>Bacteria</taxon>
        <taxon>Bacillati</taxon>
        <taxon>Actinomycetota</taxon>
        <taxon>Rubrobacteria</taxon>
        <taxon>Rubrobacterales</taxon>
        <taxon>Rubrobacteraceae</taxon>
        <taxon>environmental samples</taxon>
    </lineage>
</organism>
<dbReference type="AlphaFoldDB" id="A0A6J4NZ87"/>
<protein>
    <submittedName>
        <fullName evidence="2">Uncharacterized protein</fullName>
    </submittedName>
</protein>
<evidence type="ECO:0000256" key="1">
    <source>
        <dbReference type="SAM" id="MobiDB-lite"/>
    </source>
</evidence>
<gene>
    <name evidence="2" type="ORF">AVDCRST_MAG01-01-741</name>
</gene>
<proteinExistence type="predicted"/>
<feature type="non-terminal residue" evidence="2">
    <location>
        <position position="1"/>
    </location>
</feature>
<evidence type="ECO:0000313" key="2">
    <source>
        <dbReference type="EMBL" id="CAA9395971.1"/>
    </source>
</evidence>
<feature type="region of interest" description="Disordered" evidence="1">
    <location>
        <begin position="50"/>
        <end position="87"/>
    </location>
</feature>
<feature type="region of interest" description="Disordered" evidence="1">
    <location>
        <begin position="101"/>
        <end position="205"/>
    </location>
</feature>
<feature type="compositionally biased region" description="Basic and acidic residues" evidence="1">
    <location>
        <begin position="187"/>
        <end position="198"/>
    </location>
</feature>
<name>A0A6J4NZ87_9ACTN</name>
<dbReference type="EMBL" id="CADCUW010000118">
    <property type="protein sequence ID" value="CAA9395971.1"/>
    <property type="molecule type" value="Genomic_DNA"/>
</dbReference>
<accession>A0A6J4NZ87</accession>
<feature type="compositionally biased region" description="Low complexity" evidence="1">
    <location>
        <begin position="102"/>
        <end position="119"/>
    </location>
</feature>
<reference evidence="2" key="1">
    <citation type="submission" date="2020-02" db="EMBL/GenBank/DDBJ databases">
        <authorList>
            <person name="Meier V. D."/>
        </authorList>
    </citation>
    <scope>NUCLEOTIDE SEQUENCE</scope>
    <source>
        <strain evidence="2">AVDCRST_MAG01</strain>
    </source>
</reference>
<feature type="non-terminal residue" evidence="2">
    <location>
        <position position="205"/>
    </location>
</feature>